<proteinExistence type="predicted"/>
<name>A0A9D4IB97_DREPO</name>
<organism evidence="2 3">
    <name type="scientific">Dreissena polymorpha</name>
    <name type="common">Zebra mussel</name>
    <name type="synonym">Mytilus polymorpha</name>
    <dbReference type="NCBI Taxonomy" id="45954"/>
    <lineage>
        <taxon>Eukaryota</taxon>
        <taxon>Metazoa</taxon>
        <taxon>Spiralia</taxon>
        <taxon>Lophotrochozoa</taxon>
        <taxon>Mollusca</taxon>
        <taxon>Bivalvia</taxon>
        <taxon>Autobranchia</taxon>
        <taxon>Heteroconchia</taxon>
        <taxon>Euheterodonta</taxon>
        <taxon>Imparidentia</taxon>
        <taxon>Neoheterodontei</taxon>
        <taxon>Myida</taxon>
        <taxon>Dreissenoidea</taxon>
        <taxon>Dreissenidae</taxon>
        <taxon>Dreissena</taxon>
    </lineage>
</organism>
<dbReference type="Pfam" id="PF03732">
    <property type="entry name" value="Retrotrans_gag"/>
    <property type="match status" value="1"/>
</dbReference>
<reference evidence="2" key="1">
    <citation type="journal article" date="2019" name="bioRxiv">
        <title>The Genome of the Zebra Mussel, Dreissena polymorpha: A Resource for Invasive Species Research.</title>
        <authorList>
            <person name="McCartney M.A."/>
            <person name="Auch B."/>
            <person name="Kono T."/>
            <person name="Mallez S."/>
            <person name="Zhang Y."/>
            <person name="Obille A."/>
            <person name="Becker A."/>
            <person name="Abrahante J.E."/>
            <person name="Garbe J."/>
            <person name="Badalamenti J.P."/>
            <person name="Herman A."/>
            <person name="Mangelson H."/>
            <person name="Liachko I."/>
            <person name="Sullivan S."/>
            <person name="Sone E.D."/>
            <person name="Koren S."/>
            <person name="Silverstein K.A.T."/>
            <person name="Beckman K.B."/>
            <person name="Gohl D.M."/>
        </authorList>
    </citation>
    <scope>NUCLEOTIDE SEQUENCE</scope>
    <source>
        <strain evidence="2">Duluth1</strain>
        <tissue evidence="2">Whole animal</tissue>
    </source>
</reference>
<comment type="caution">
    <text evidence="2">The sequence shown here is derived from an EMBL/GenBank/DDBJ whole genome shotgun (WGS) entry which is preliminary data.</text>
</comment>
<sequence length="242" mass="27938">MPKMDIPLLKFDLEQNSAFFLAKFNKIADINKWNEEQKCLQLCLAIPKEGESWFMSLTEDTRNNYVLLKDAFMLRFEEQESKLSLYDKFVSGKQDTQNIVTYVEKVQAVGQRLGRSDKEVFDQIVHGLDDDVKKLVFLKDVTNVVELVKLAKMAEGSKASVNQTTAFTKHNSRGTGRQARPMFKQAYDTPGRRQPHEGRRQAGRCEHCGRYNHLSIDCWHRGARCYKCHAIGHIARTHTVRQ</sequence>
<dbReference type="EMBL" id="JAIWYP010000010">
    <property type="protein sequence ID" value="KAH3753717.1"/>
    <property type="molecule type" value="Genomic_DNA"/>
</dbReference>
<protein>
    <recommendedName>
        <fullName evidence="1">Retrotransposon gag domain-containing protein</fullName>
    </recommendedName>
</protein>
<dbReference type="SUPFAM" id="SSF57756">
    <property type="entry name" value="Retrovirus zinc finger-like domains"/>
    <property type="match status" value="1"/>
</dbReference>
<feature type="domain" description="Retrotransposon gag" evidence="1">
    <location>
        <begin position="51"/>
        <end position="129"/>
    </location>
</feature>
<dbReference type="GO" id="GO:0003676">
    <property type="term" value="F:nucleic acid binding"/>
    <property type="evidence" value="ECO:0007669"/>
    <property type="project" value="InterPro"/>
</dbReference>
<dbReference type="AlphaFoldDB" id="A0A9D4IB97"/>
<evidence type="ECO:0000313" key="2">
    <source>
        <dbReference type="EMBL" id="KAH3753717.1"/>
    </source>
</evidence>
<evidence type="ECO:0000313" key="3">
    <source>
        <dbReference type="Proteomes" id="UP000828390"/>
    </source>
</evidence>
<evidence type="ECO:0000259" key="1">
    <source>
        <dbReference type="Pfam" id="PF03732"/>
    </source>
</evidence>
<dbReference type="Gene3D" id="4.10.60.10">
    <property type="entry name" value="Zinc finger, CCHC-type"/>
    <property type="match status" value="1"/>
</dbReference>
<keyword evidence="3" id="KW-1185">Reference proteome</keyword>
<dbReference type="GO" id="GO:0008270">
    <property type="term" value="F:zinc ion binding"/>
    <property type="evidence" value="ECO:0007669"/>
    <property type="project" value="InterPro"/>
</dbReference>
<dbReference type="InterPro" id="IPR036875">
    <property type="entry name" value="Znf_CCHC_sf"/>
</dbReference>
<dbReference type="InterPro" id="IPR005162">
    <property type="entry name" value="Retrotrans_gag_dom"/>
</dbReference>
<accession>A0A9D4IB97</accession>
<dbReference type="Proteomes" id="UP000828390">
    <property type="component" value="Unassembled WGS sequence"/>
</dbReference>
<reference evidence="2" key="2">
    <citation type="submission" date="2020-11" db="EMBL/GenBank/DDBJ databases">
        <authorList>
            <person name="McCartney M.A."/>
            <person name="Auch B."/>
            <person name="Kono T."/>
            <person name="Mallez S."/>
            <person name="Becker A."/>
            <person name="Gohl D.M."/>
            <person name="Silverstein K.A.T."/>
            <person name="Koren S."/>
            <person name="Bechman K.B."/>
            <person name="Herman A."/>
            <person name="Abrahante J.E."/>
            <person name="Garbe J."/>
        </authorList>
    </citation>
    <scope>NUCLEOTIDE SEQUENCE</scope>
    <source>
        <strain evidence="2">Duluth1</strain>
        <tissue evidence="2">Whole animal</tissue>
    </source>
</reference>
<gene>
    <name evidence="2" type="ORF">DPMN_188360</name>
</gene>